<evidence type="ECO:0000313" key="3">
    <source>
        <dbReference type="Proteomes" id="UP000065261"/>
    </source>
</evidence>
<dbReference type="PATRIC" id="fig|1315283.4.peg.1438"/>
<organism evidence="2">
    <name type="scientific">Pseudoalteromonas translucida KMM 520</name>
    <dbReference type="NCBI Taxonomy" id="1315283"/>
    <lineage>
        <taxon>Bacteria</taxon>
        <taxon>Pseudomonadati</taxon>
        <taxon>Pseudomonadota</taxon>
        <taxon>Gammaproteobacteria</taxon>
        <taxon>Alteromonadales</taxon>
        <taxon>Pseudoalteromonadaceae</taxon>
        <taxon>Pseudoalteromonas</taxon>
    </lineage>
</organism>
<gene>
    <name evidence="2" type="ORF">PTRA_a1668</name>
</gene>
<dbReference type="EMBL" id="CP011034">
    <property type="protein sequence ID" value="ALS32846.1"/>
    <property type="molecule type" value="Genomic_DNA"/>
</dbReference>
<proteinExistence type="predicted"/>
<accession>A0A0U2X673</accession>
<reference evidence="2 3" key="1">
    <citation type="submission" date="2015-03" db="EMBL/GenBank/DDBJ databases">
        <authorList>
            <person name="Murphy D."/>
        </authorList>
    </citation>
    <scope>NUCLEOTIDE SEQUENCE [LARGE SCALE GENOMIC DNA]</scope>
    <source>
        <strain evidence="2 3">KMM 520</strain>
    </source>
</reference>
<feature type="domain" description="Large polyvalent protein-associated" evidence="1">
    <location>
        <begin position="191"/>
        <end position="259"/>
    </location>
</feature>
<dbReference type="NCBIfam" id="NF041907">
    <property type="entry name" value="CLCA_X"/>
    <property type="match status" value="1"/>
</dbReference>
<dbReference type="KEGG" id="ptn:PTRA_a1668"/>
<dbReference type="Proteomes" id="UP000065261">
    <property type="component" value="Chromosome I"/>
</dbReference>
<dbReference type="Pfam" id="PF18796">
    <property type="entry name" value="LPD1"/>
    <property type="match status" value="1"/>
</dbReference>
<name>A0A0U2X673_9GAMM</name>
<evidence type="ECO:0000259" key="1">
    <source>
        <dbReference type="Pfam" id="PF18796"/>
    </source>
</evidence>
<dbReference type="AlphaFoldDB" id="A0A0U2X673"/>
<sequence>MILAMRNYQNRLKRGFSRQGPDYRFDDQVDFSDIRDTFGFRSMVVGKWVNKEERYISANLIYDALADLAQILHLPPKAIGLRGKLNFAFGAGGQKHVQAHYNAASQTLALAKNAGGGALAHEWFHAFDHHISEHLFAAKPRFGFASKLWLSNTPNLSHPLNNTLNNFYKNVFLDAQGLAANRFVQTCIEYDKANNMNYMSMPEELAARCFEACIACHPHIKNSFLVSGLKSSDLIYPDDEHINTANKALNQYFELLGYALHKLDE</sequence>
<evidence type="ECO:0000313" key="2">
    <source>
        <dbReference type="EMBL" id="ALS32846.1"/>
    </source>
</evidence>
<dbReference type="InterPro" id="IPR041047">
    <property type="entry name" value="LPD1"/>
</dbReference>
<protein>
    <recommendedName>
        <fullName evidence="1">Large polyvalent protein-associated domain-containing protein</fullName>
    </recommendedName>
</protein>